<dbReference type="SUPFAM" id="SSF54277">
    <property type="entry name" value="CAD &amp; PB1 domains"/>
    <property type="match status" value="1"/>
</dbReference>
<comment type="caution">
    <text evidence="2">The sequence shown here is derived from an EMBL/GenBank/DDBJ whole genome shotgun (WGS) entry which is preliminary data.</text>
</comment>
<dbReference type="Proteomes" id="UP001642484">
    <property type="component" value="Unassembled WGS sequence"/>
</dbReference>
<sequence length="410" mass="44190">MTTVVKFYCDDGEIFRRQLPEEPTFEAIMELAKNCRPDVAQKLREGGACVLKYADDEGDLCTLAPATFPDFLSLQRRSGNSRLLKLTLTLQTDQSRRLPPGSKDAVGARPDEAGVASAEDTVNAAGSEGVASPGSQDIPIEREEKWWGKSKGKCKGKRWKGCWFGAGVQEGTEQQDPASTAQKQDRGDADAANGEHAGAWGPAGCPWKLMGLLSTLRMLKESGALAAMLPCVAVQWLPFLTKIVAGKVEKINRRAQEGLDPSLQKMLEIIQEQAAKTPGLEPHAALIAEALSGDNGQRRLGDALLEFLKALQELGPQVQARFCEAVAASLLPLLEDFSQWAGQGKCKGNRGEHGQNHVEPPAATAAMSEDELEAKVLQLLELQLASEEVIRDLLIANDGDVAKVSNLLTS</sequence>
<feature type="compositionally biased region" description="Polar residues" evidence="1">
    <location>
        <begin position="171"/>
        <end position="182"/>
    </location>
</feature>
<dbReference type="EMBL" id="CAXAMN010003313">
    <property type="protein sequence ID" value="CAK9003834.1"/>
    <property type="molecule type" value="Genomic_DNA"/>
</dbReference>
<keyword evidence="3" id="KW-1185">Reference proteome</keyword>
<reference evidence="2 3" key="1">
    <citation type="submission" date="2024-02" db="EMBL/GenBank/DDBJ databases">
        <authorList>
            <person name="Chen Y."/>
            <person name="Shah S."/>
            <person name="Dougan E. K."/>
            <person name="Thang M."/>
            <person name="Chan C."/>
        </authorList>
    </citation>
    <scope>NUCLEOTIDE SEQUENCE [LARGE SCALE GENOMIC DNA]</scope>
</reference>
<gene>
    <name evidence="2" type="ORF">CCMP2556_LOCUS7433</name>
</gene>
<evidence type="ECO:0008006" key="4">
    <source>
        <dbReference type="Google" id="ProtNLM"/>
    </source>
</evidence>
<accession>A0ABP0IQX3</accession>
<name>A0ABP0IQX3_9DINO</name>
<evidence type="ECO:0000256" key="1">
    <source>
        <dbReference type="SAM" id="MobiDB-lite"/>
    </source>
</evidence>
<evidence type="ECO:0000313" key="2">
    <source>
        <dbReference type="EMBL" id="CAK9003834.1"/>
    </source>
</evidence>
<organism evidence="2 3">
    <name type="scientific">Durusdinium trenchii</name>
    <dbReference type="NCBI Taxonomy" id="1381693"/>
    <lineage>
        <taxon>Eukaryota</taxon>
        <taxon>Sar</taxon>
        <taxon>Alveolata</taxon>
        <taxon>Dinophyceae</taxon>
        <taxon>Suessiales</taxon>
        <taxon>Symbiodiniaceae</taxon>
        <taxon>Durusdinium</taxon>
    </lineage>
</organism>
<feature type="region of interest" description="Disordered" evidence="1">
    <location>
        <begin position="94"/>
        <end position="143"/>
    </location>
</feature>
<evidence type="ECO:0000313" key="3">
    <source>
        <dbReference type="Proteomes" id="UP001642484"/>
    </source>
</evidence>
<proteinExistence type="predicted"/>
<protein>
    <recommendedName>
        <fullName evidence="4">PB1 domain-containing protein</fullName>
    </recommendedName>
</protein>
<feature type="region of interest" description="Disordered" evidence="1">
    <location>
        <begin position="170"/>
        <end position="200"/>
    </location>
</feature>